<dbReference type="EMBL" id="QUNO01000040">
    <property type="protein sequence ID" value="REH17949.1"/>
    <property type="molecule type" value="Genomic_DNA"/>
</dbReference>
<accession>A0A3E0G7M2</accession>
<dbReference type="SUPFAM" id="SSF54427">
    <property type="entry name" value="NTF2-like"/>
    <property type="match status" value="1"/>
</dbReference>
<dbReference type="Gene3D" id="3.10.450.50">
    <property type="match status" value="1"/>
</dbReference>
<evidence type="ECO:0000259" key="1">
    <source>
        <dbReference type="Pfam" id="PF12680"/>
    </source>
</evidence>
<dbReference type="InterPro" id="IPR032710">
    <property type="entry name" value="NTF2-like_dom_sf"/>
</dbReference>
<protein>
    <submittedName>
        <fullName evidence="2">SnoaL-like protein</fullName>
    </submittedName>
</protein>
<evidence type="ECO:0000313" key="3">
    <source>
        <dbReference type="Proteomes" id="UP000256269"/>
    </source>
</evidence>
<name>A0A3E0G7M2_9PSEU</name>
<dbReference type="AlphaFoldDB" id="A0A3E0G7M2"/>
<keyword evidence="3" id="KW-1185">Reference proteome</keyword>
<proteinExistence type="predicted"/>
<sequence length="120" mass="13073">MTSTVADLMRRNLLDVFNETDPDRRAAAIAEVYAEDVVWHEADRLIHGSQELAARAAELRATTADWTFRPAGPVSALDDLGHLAFAFGPADQPNLSTGMDIARCKDGVIVELYTFVNAPS</sequence>
<dbReference type="RefSeq" id="WP_170218268.1">
    <property type="nucleotide sequence ID" value="NZ_CP144375.1"/>
</dbReference>
<organism evidence="2 3">
    <name type="scientific">Kutzneria buriramensis</name>
    <dbReference type="NCBI Taxonomy" id="1045776"/>
    <lineage>
        <taxon>Bacteria</taxon>
        <taxon>Bacillati</taxon>
        <taxon>Actinomycetota</taxon>
        <taxon>Actinomycetes</taxon>
        <taxon>Pseudonocardiales</taxon>
        <taxon>Pseudonocardiaceae</taxon>
        <taxon>Kutzneria</taxon>
    </lineage>
</organism>
<reference evidence="2 3" key="1">
    <citation type="submission" date="2018-08" db="EMBL/GenBank/DDBJ databases">
        <title>Genomic Encyclopedia of Archaeal and Bacterial Type Strains, Phase II (KMG-II): from individual species to whole genera.</title>
        <authorList>
            <person name="Goeker M."/>
        </authorList>
    </citation>
    <scope>NUCLEOTIDE SEQUENCE [LARGE SCALE GENOMIC DNA]</scope>
    <source>
        <strain evidence="2 3">DSM 45791</strain>
    </source>
</reference>
<dbReference type="InterPro" id="IPR037401">
    <property type="entry name" value="SnoaL-like"/>
</dbReference>
<comment type="caution">
    <text evidence="2">The sequence shown here is derived from an EMBL/GenBank/DDBJ whole genome shotgun (WGS) entry which is preliminary data.</text>
</comment>
<evidence type="ECO:0000313" key="2">
    <source>
        <dbReference type="EMBL" id="REH17949.1"/>
    </source>
</evidence>
<gene>
    <name evidence="2" type="ORF">BCF44_14029</name>
</gene>
<dbReference type="Proteomes" id="UP000256269">
    <property type="component" value="Unassembled WGS sequence"/>
</dbReference>
<dbReference type="Pfam" id="PF12680">
    <property type="entry name" value="SnoaL_2"/>
    <property type="match status" value="1"/>
</dbReference>
<feature type="domain" description="SnoaL-like" evidence="1">
    <location>
        <begin position="12"/>
        <end position="111"/>
    </location>
</feature>